<proteinExistence type="predicted"/>
<organism evidence="3 4">
    <name type="scientific">Nocardioides fonticola</name>
    <dbReference type="NCBI Taxonomy" id="450363"/>
    <lineage>
        <taxon>Bacteria</taxon>
        <taxon>Bacillati</taxon>
        <taxon>Actinomycetota</taxon>
        <taxon>Actinomycetes</taxon>
        <taxon>Propionibacteriales</taxon>
        <taxon>Nocardioidaceae</taxon>
        <taxon>Nocardioides</taxon>
    </lineage>
</organism>
<dbReference type="InterPro" id="IPR021517">
    <property type="entry name" value="DUF3180"/>
</dbReference>
<keyword evidence="2" id="KW-0812">Transmembrane</keyword>
<dbReference type="Pfam" id="PF11377">
    <property type="entry name" value="DUF3180"/>
    <property type="match status" value="1"/>
</dbReference>
<dbReference type="RefSeq" id="WP_344731822.1">
    <property type="nucleotide sequence ID" value="NZ_BAAAZH010000006.1"/>
</dbReference>
<reference evidence="4" key="1">
    <citation type="journal article" date="2019" name="Int. J. Syst. Evol. Microbiol.">
        <title>The Global Catalogue of Microorganisms (GCM) 10K type strain sequencing project: providing services to taxonomists for standard genome sequencing and annotation.</title>
        <authorList>
            <consortium name="The Broad Institute Genomics Platform"/>
            <consortium name="The Broad Institute Genome Sequencing Center for Infectious Disease"/>
            <person name="Wu L."/>
            <person name="Ma J."/>
        </authorList>
    </citation>
    <scope>NUCLEOTIDE SEQUENCE [LARGE SCALE GENOMIC DNA]</scope>
    <source>
        <strain evidence="4">JCM 16703</strain>
    </source>
</reference>
<feature type="region of interest" description="Disordered" evidence="1">
    <location>
        <begin position="1"/>
        <end position="23"/>
    </location>
</feature>
<name>A0ABP7XCK0_9ACTN</name>
<feature type="transmembrane region" description="Helical" evidence="2">
    <location>
        <begin position="100"/>
        <end position="123"/>
    </location>
</feature>
<dbReference type="EMBL" id="BAAAZH010000006">
    <property type="protein sequence ID" value="GAA4111196.1"/>
    <property type="molecule type" value="Genomic_DNA"/>
</dbReference>
<evidence type="ECO:0000256" key="1">
    <source>
        <dbReference type="SAM" id="MobiDB-lite"/>
    </source>
</evidence>
<protein>
    <recommendedName>
        <fullName evidence="5">DUF3180 domain-containing protein</fullName>
    </recommendedName>
</protein>
<comment type="caution">
    <text evidence="3">The sequence shown here is derived from an EMBL/GenBank/DDBJ whole genome shotgun (WGS) entry which is preliminary data.</text>
</comment>
<keyword evidence="2" id="KW-0472">Membrane</keyword>
<accession>A0ABP7XCK0</accession>
<evidence type="ECO:0000313" key="3">
    <source>
        <dbReference type="EMBL" id="GAA4111196.1"/>
    </source>
</evidence>
<feature type="compositionally biased region" description="Pro residues" evidence="1">
    <location>
        <begin position="1"/>
        <end position="11"/>
    </location>
</feature>
<keyword evidence="2" id="KW-1133">Transmembrane helix</keyword>
<sequence length="168" mass="17716">MRGELPPPTPEPSGEDPEGTIRPASPWGATLCVVLGLVAGWGYGRIAEATDTTAPVPSWAQPVTLAFFAVAIALTARQTHRWLQVHREPMEAHRAVNRLALGRAAVYVGSLIGGAYGGYAVSWLGLSAELADQRAIRSGLAALAALGIVVAGFFLERACRVRGDDEES</sequence>
<gene>
    <name evidence="3" type="ORF">GCM10022215_06850</name>
</gene>
<dbReference type="Proteomes" id="UP001501495">
    <property type="component" value="Unassembled WGS sequence"/>
</dbReference>
<feature type="transmembrane region" description="Helical" evidence="2">
    <location>
        <begin position="27"/>
        <end position="47"/>
    </location>
</feature>
<evidence type="ECO:0008006" key="5">
    <source>
        <dbReference type="Google" id="ProtNLM"/>
    </source>
</evidence>
<evidence type="ECO:0000313" key="4">
    <source>
        <dbReference type="Proteomes" id="UP001501495"/>
    </source>
</evidence>
<evidence type="ECO:0000256" key="2">
    <source>
        <dbReference type="SAM" id="Phobius"/>
    </source>
</evidence>
<feature type="transmembrane region" description="Helical" evidence="2">
    <location>
        <begin position="135"/>
        <end position="155"/>
    </location>
</feature>
<keyword evidence="4" id="KW-1185">Reference proteome</keyword>